<proteinExistence type="predicted"/>
<dbReference type="Proteomes" id="UP000585614">
    <property type="component" value="Unassembled WGS sequence"/>
</dbReference>
<accession>A0A7J7WQW4</accession>
<name>A0A7J7WQW4_RHIFE</name>
<dbReference type="AlphaFoldDB" id="A0A7J7WQW4"/>
<dbReference type="EMBL" id="JACAGC010000010">
    <property type="protein sequence ID" value="KAF6339784.1"/>
    <property type="molecule type" value="Genomic_DNA"/>
</dbReference>
<comment type="caution">
    <text evidence="1">The sequence shown here is derived from an EMBL/GenBank/DDBJ whole genome shotgun (WGS) entry which is preliminary data.</text>
</comment>
<organism evidence="1 2">
    <name type="scientific">Rhinolophus ferrumequinum</name>
    <name type="common">Greater horseshoe bat</name>
    <dbReference type="NCBI Taxonomy" id="59479"/>
    <lineage>
        <taxon>Eukaryota</taxon>
        <taxon>Metazoa</taxon>
        <taxon>Chordata</taxon>
        <taxon>Craniata</taxon>
        <taxon>Vertebrata</taxon>
        <taxon>Euteleostomi</taxon>
        <taxon>Mammalia</taxon>
        <taxon>Eutheria</taxon>
        <taxon>Laurasiatheria</taxon>
        <taxon>Chiroptera</taxon>
        <taxon>Yinpterochiroptera</taxon>
        <taxon>Rhinolophoidea</taxon>
        <taxon>Rhinolophidae</taxon>
        <taxon>Rhinolophinae</taxon>
        <taxon>Rhinolophus</taxon>
    </lineage>
</organism>
<protein>
    <submittedName>
        <fullName evidence="1">Uncharacterized protein</fullName>
    </submittedName>
</protein>
<evidence type="ECO:0000313" key="1">
    <source>
        <dbReference type="EMBL" id="KAF6339784.1"/>
    </source>
</evidence>
<reference evidence="1 2" key="1">
    <citation type="journal article" date="2020" name="Nature">
        <title>Six reference-quality genomes reveal evolution of bat adaptations.</title>
        <authorList>
            <person name="Jebb D."/>
            <person name="Huang Z."/>
            <person name="Pippel M."/>
            <person name="Hughes G.M."/>
            <person name="Lavrichenko K."/>
            <person name="Devanna P."/>
            <person name="Winkler S."/>
            <person name="Jermiin L.S."/>
            <person name="Skirmuntt E.C."/>
            <person name="Katzourakis A."/>
            <person name="Burkitt-Gray L."/>
            <person name="Ray D.A."/>
            <person name="Sullivan K.A.M."/>
            <person name="Roscito J.G."/>
            <person name="Kirilenko B.M."/>
            <person name="Davalos L.M."/>
            <person name="Corthals A.P."/>
            <person name="Power M.L."/>
            <person name="Jones G."/>
            <person name="Ransome R.D."/>
            <person name="Dechmann D.K.N."/>
            <person name="Locatelli A.G."/>
            <person name="Puechmaille S.J."/>
            <person name="Fedrigo O."/>
            <person name="Jarvis E.D."/>
            <person name="Hiller M."/>
            <person name="Vernes S.C."/>
            <person name="Myers E.W."/>
            <person name="Teeling E.C."/>
        </authorList>
    </citation>
    <scope>NUCLEOTIDE SEQUENCE [LARGE SCALE GENOMIC DNA]</scope>
    <source>
        <strain evidence="1">MRhiFer1</strain>
        <tissue evidence="1">Lung</tissue>
    </source>
</reference>
<gene>
    <name evidence="1" type="ORF">mRhiFer1_008057</name>
</gene>
<sequence>MVVLGGRKETKGVSDTLETEMADGDVLLARADEGPEGTLVILKSCIWGWGAWADSGKEDWGGPGFLQGIERRLPTVTRFDTPLQRSTIVSQPCGPQPSRVAITLYSSPGKQNQRSLELAASLDVI</sequence>
<evidence type="ECO:0000313" key="2">
    <source>
        <dbReference type="Proteomes" id="UP000585614"/>
    </source>
</evidence>